<accession>A0A7J6T6P4</accession>
<dbReference type="EMBL" id="JABANO010013120">
    <property type="protein sequence ID" value="KAF4740651.1"/>
    <property type="molecule type" value="Genomic_DNA"/>
</dbReference>
<feature type="non-terminal residue" evidence="1">
    <location>
        <position position="907"/>
    </location>
</feature>
<sequence length="907" mass="100741">YKGREEDLKVVYLDKGCCSREYKELFGRINPSVELRLDLFHWERRIEQYVQRYHPIRTSFFSALRQCVFCINSADEARVLDAIRGTGRWTERLTRREYSRYVRKTIPPPDILCPRLEAFYAYYTQLNEQLRSTGEQFLLDGFDAQWSENISHATAGCLSDHPDVPLHAEAGQDHIGDSILPVWRTSRSTSQLEGYHASLSKACKGSRLGADLLNAIVHEAAASWNRRASARERSDVCPITDVKEWGEFQRAMGSLMPAAHSAGVQYQGTHALSHFAFGLDYTSALHREKLLDHVTQENAEAMALVASMNKHGSSSSSSSTALPCQDGIVESVPESPDGEGCCDDIEPWGIDGSGGDVIDSEAIAEMLQNSSIDSGASRPRASGDLRRQSAKFRGSIFKAHCPLANARSATLFRDLNAKYHRLEVADRSVRIWAEFELQRNIEAQAVKDSPGVLPSSERIVKTSITWCMKALRRLEASKDGNDVSGGGPAVPRVEFDPEGREFQLAPSIGALEEIDEHIRETPEAVDITPAAREKLWREVALELQQKIRMKALHIPRGTKTCSNCGVPFQVPSSADLGILGTSQSHPCIPGYKMYRYCPLTIHPDVQGYLSLEEYKKLVLPDKQSQTRARKRAREETLCPRCGDPLAETHLPLSSDGYTVYWCPVLDGSRWTFEKWRDTPGLGPRRLAMCQETVAGERASGRGGAPNTEEAKAEYARFRACAQAIGQRDLFTGKTRRCSCGYHDEPEPSAPENPLPPPIGHIASEVPDGRGSLDPDEATILSKAENPFMKAAMSIPDDEPGLPAASSQSGWSSCPHYQRKAWQKIFKAAGRTYLSYQECQWVYPPRPKLSSVPDPDLLALKGLFVFNPDPSTFVCPGCDQRGVMNRRGFGTLKNFISSGFRGYIMGMG</sequence>
<evidence type="ECO:0000313" key="2">
    <source>
        <dbReference type="Proteomes" id="UP000553632"/>
    </source>
</evidence>
<organism evidence="1 2">
    <name type="scientific">Perkinsus olseni</name>
    <name type="common">Perkinsus atlanticus</name>
    <dbReference type="NCBI Taxonomy" id="32597"/>
    <lineage>
        <taxon>Eukaryota</taxon>
        <taxon>Sar</taxon>
        <taxon>Alveolata</taxon>
        <taxon>Perkinsozoa</taxon>
        <taxon>Perkinsea</taxon>
        <taxon>Perkinsida</taxon>
        <taxon>Perkinsidae</taxon>
        <taxon>Perkinsus</taxon>
    </lineage>
</organism>
<proteinExistence type="predicted"/>
<keyword evidence="2" id="KW-1185">Reference proteome</keyword>
<evidence type="ECO:0000313" key="1">
    <source>
        <dbReference type="EMBL" id="KAF4740651.1"/>
    </source>
</evidence>
<gene>
    <name evidence="1" type="ORF">FOZ63_029800</name>
</gene>
<dbReference type="PANTHER" id="PTHR47773:SF1">
    <property type="entry name" value="C2H2-TYPE DOMAIN-CONTAINING PROTEIN"/>
    <property type="match status" value="1"/>
</dbReference>
<dbReference type="Proteomes" id="UP000553632">
    <property type="component" value="Unassembled WGS sequence"/>
</dbReference>
<comment type="caution">
    <text evidence="1">The sequence shown here is derived from an EMBL/GenBank/DDBJ whole genome shotgun (WGS) entry which is preliminary data.</text>
</comment>
<dbReference type="PANTHER" id="PTHR47773">
    <property type="entry name" value="SI:DKEY-9I5.2-RELATED"/>
    <property type="match status" value="1"/>
</dbReference>
<protein>
    <submittedName>
        <fullName evidence="1">Uncharacterized protein</fullName>
    </submittedName>
</protein>
<feature type="non-terminal residue" evidence="1">
    <location>
        <position position="1"/>
    </location>
</feature>
<reference evidence="1 2" key="1">
    <citation type="submission" date="2020-04" db="EMBL/GenBank/DDBJ databases">
        <title>Perkinsus olseni comparative genomics.</title>
        <authorList>
            <person name="Bogema D.R."/>
        </authorList>
    </citation>
    <scope>NUCLEOTIDE SEQUENCE [LARGE SCALE GENOMIC DNA]</scope>
    <source>
        <strain evidence="1 2">ATCC PRA-207</strain>
    </source>
</reference>
<name>A0A7J6T6P4_PEROL</name>
<dbReference type="AlphaFoldDB" id="A0A7J6T6P4"/>